<dbReference type="EMBL" id="ML976280">
    <property type="protein sequence ID" value="KAF1935355.1"/>
    <property type="molecule type" value="Genomic_DNA"/>
</dbReference>
<evidence type="ECO:0000256" key="3">
    <source>
        <dbReference type="PROSITE-ProRule" id="PRU00023"/>
    </source>
</evidence>
<protein>
    <submittedName>
        <fullName evidence="4">Uncharacterized protein</fullName>
    </submittedName>
</protein>
<gene>
    <name evidence="4" type="ORF">EJ02DRAFT_329775</name>
</gene>
<name>A0A6A5S401_9PLEO</name>
<dbReference type="Proteomes" id="UP000800038">
    <property type="component" value="Unassembled WGS sequence"/>
</dbReference>
<dbReference type="PANTHER" id="PTHR24180">
    <property type="entry name" value="CYCLIN-DEPENDENT KINASE INHIBITOR 2C-RELATED"/>
    <property type="match status" value="1"/>
</dbReference>
<keyword evidence="2 3" id="KW-0040">ANK repeat</keyword>
<sequence length="55" mass="6007">HEAVVKMLLEIGNADVNSKDSTGQTPLSWAAKKWHKAVVKMLLETGKVDVDSKDS</sequence>
<dbReference type="InterPro" id="IPR036770">
    <property type="entry name" value="Ankyrin_rpt-contain_sf"/>
</dbReference>
<evidence type="ECO:0000256" key="2">
    <source>
        <dbReference type="ARBA" id="ARBA00023043"/>
    </source>
</evidence>
<dbReference type="AlphaFoldDB" id="A0A6A5S401"/>
<proteinExistence type="predicted"/>
<keyword evidence="5" id="KW-1185">Reference proteome</keyword>
<dbReference type="PROSITE" id="PS50297">
    <property type="entry name" value="ANK_REP_REGION"/>
    <property type="match status" value="1"/>
</dbReference>
<evidence type="ECO:0000313" key="4">
    <source>
        <dbReference type="EMBL" id="KAF1935355.1"/>
    </source>
</evidence>
<organism evidence="4 5">
    <name type="scientific">Clathrospora elynae</name>
    <dbReference type="NCBI Taxonomy" id="706981"/>
    <lineage>
        <taxon>Eukaryota</taxon>
        <taxon>Fungi</taxon>
        <taxon>Dikarya</taxon>
        <taxon>Ascomycota</taxon>
        <taxon>Pezizomycotina</taxon>
        <taxon>Dothideomycetes</taxon>
        <taxon>Pleosporomycetidae</taxon>
        <taxon>Pleosporales</taxon>
        <taxon>Diademaceae</taxon>
        <taxon>Clathrospora</taxon>
    </lineage>
</organism>
<dbReference type="Pfam" id="PF12796">
    <property type="entry name" value="Ank_2"/>
    <property type="match status" value="1"/>
</dbReference>
<dbReference type="Gene3D" id="1.25.40.20">
    <property type="entry name" value="Ankyrin repeat-containing domain"/>
    <property type="match status" value="1"/>
</dbReference>
<feature type="repeat" description="ANK" evidence="3">
    <location>
        <begin position="22"/>
        <end position="46"/>
    </location>
</feature>
<dbReference type="PANTHER" id="PTHR24180:SF45">
    <property type="entry name" value="POLY [ADP-RIBOSE] POLYMERASE TANKYRASE"/>
    <property type="match status" value="1"/>
</dbReference>
<keyword evidence="1" id="KW-0677">Repeat</keyword>
<accession>A0A6A5S401</accession>
<evidence type="ECO:0000313" key="5">
    <source>
        <dbReference type="Proteomes" id="UP000800038"/>
    </source>
</evidence>
<dbReference type="PROSITE" id="PS50088">
    <property type="entry name" value="ANK_REPEAT"/>
    <property type="match status" value="1"/>
</dbReference>
<dbReference type="InterPro" id="IPR051637">
    <property type="entry name" value="Ank_repeat_dom-contain_49"/>
</dbReference>
<dbReference type="InterPro" id="IPR002110">
    <property type="entry name" value="Ankyrin_rpt"/>
</dbReference>
<evidence type="ECO:0000256" key="1">
    <source>
        <dbReference type="ARBA" id="ARBA00022737"/>
    </source>
</evidence>
<feature type="non-terminal residue" evidence="4">
    <location>
        <position position="55"/>
    </location>
</feature>
<dbReference type="SUPFAM" id="SSF48403">
    <property type="entry name" value="Ankyrin repeat"/>
    <property type="match status" value="1"/>
</dbReference>
<reference evidence="4" key="1">
    <citation type="journal article" date="2020" name="Stud. Mycol.">
        <title>101 Dothideomycetes genomes: a test case for predicting lifestyles and emergence of pathogens.</title>
        <authorList>
            <person name="Haridas S."/>
            <person name="Albert R."/>
            <person name="Binder M."/>
            <person name="Bloem J."/>
            <person name="Labutti K."/>
            <person name="Salamov A."/>
            <person name="Andreopoulos B."/>
            <person name="Baker S."/>
            <person name="Barry K."/>
            <person name="Bills G."/>
            <person name="Bluhm B."/>
            <person name="Cannon C."/>
            <person name="Castanera R."/>
            <person name="Culley D."/>
            <person name="Daum C."/>
            <person name="Ezra D."/>
            <person name="Gonzalez J."/>
            <person name="Henrissat B."/>
            <person name="Kuo A."/>
            <person name="Liang C."/>
            <person name="Lipzen A."/>
            <person name="Lutzoni F."/>
            <person name="Magnuson J."/>
            <person name="Mondo S."/>
            <person name="Nolan M."/>
            <person name="Ohm R."/>
            <person name="Pangilinan J."/>
            <person name="Park H.-J."/>
            <person name="Ramirez L."/>
            <person name="Alfaro M."/>
            <person name="Sun H."/>
            <person name="Tritt A."/>
            <person name="Yoshinaga Y."/>
            <person name="Zwiers L.-H."/>
            <person name="Turgeon B."/>
            <person name="Goodwin S."/>
            <person name="Spatafora J."/>
            <person name="Crous P."/>
            <person name="Grigoriev I."/>
        </authorList>
    </citation>
    <scope>NUCLEOTIDE SEQUENCE</scope>
    <source>
        <strain evidence="4">CBS 161.51</strain>
    </source>
</reference>
<feature type="non-terminal residue" evidence="4">
    <location>
        <position position="1"/>
    </location>
</feature>